<dbReference type="EMBL" id="KQ247143">
    <property type="protein sequence ID" value="KNC72383.1"/>
    <property type="molecule type" value="Genomic_DNA"/>
</dbReference>
<feature type="non-terminal residue" evidence="1">
    <location>
        <position position="1"/>
    </location>
</feature>
<name>A0A0L0F8E4_9EUKA</name>
<keyword evidence="2" id="KW-1185">Reference proteome</keyword>
<organism evidence="1 2">
    <name type="scientific">Sphaeroforma arctica JP610</name>
    <dbReference type="NCBI Taxonomy" id="667725"/>
    <lineage>
        <taxon>Eukaryota</taxon>
        <taxon>Ichthyosporea</taxon>
        <taxon>Ichthyophonida</taxon>
        <taxon>Sphaeroforma</taxon>
    </lineage>
</organism>
<gene>
    <name evidence="1" type="ORF">SARC_15060</name>
</gene>
<proteinExistence type="predicted"/>
<dbReference type="RefSeq" id="XP_014146285.1">
    <property type="nucleotide sequence ID" value="XM_014290810.1"/>
</dbReference>
<protein>
    <submittedName>
        <fullName evidence="1">Uncharacterized protein</fullName>
    </submittedName>
</protein>
<sequence length="170" mass="18468">WSIEFIILESRGDIEVVDLIVMECAYGCESTDSSSSGGRSICIRIAVAILLFVAASHHASFISSQTAVFVMSDRKNTFTVNNFSRVGSFRDRDCGSQFLTNVILSFGLDSIFPVGPVSMDLIVPSRPIGMPSIRDAERKIVLSGDVASMYSEGWMGEDQGIPLKVVKCGM</sequence>
<dbReference type="GeneID" id="25915564"/>
<dbReference type="Proteomes" id="UP000054560">
    <property type="component" value="Unassembled WGS sequence"/>
</dbReference>
<evidence type="ECO:0000313" key="2">
    <source>
        <dbReference type="Proteomes" id="UP000054560"/>
    </source>
</evidence>
<evidence type="ECO:0000313" key="1">
    <source>
        <dbReference type="EMBL" id="KNC72383.1"/>
    </source>
</evidence>
<reference evidence="1 2" key="1">
    <citation type="submission" date="2011-02" db="EMBL/GenBank/DDBJ databases">
        <title>The Genome Sequence of Sphaeroforma arctica JP610.</title>
        <authorList>
            <consortium name="The Broad Institute Genome Sequencing Platform"/>
            <person name="Russ C."/>
            <person name="Cuomo C."/>
            <person name="Young S.K."/>
            <person name="Zeng Q."/>
            <person name="Gargeya S."/>
            <person name="Alvarado L."/>
            <person name="Berlin A."/>
            <person name="Chapman S.B."/>
            <person name="Chen Z."/>
            <person name="Freedman E."/>
            <person name="Gellesch M."/>
            <person name="Goldberg J."/>
            <person name="Griggs A."/>
            <person name="Gujja S."/>
            <person name="Heilman E."/>
            <person name="Heiman D."/>
            <person name="Howarth C."/>
            <person name="Mehta T."/>
            <person name="Neiman D."/>
            <person name="Pearson M."/>
            <person name="Roberts A."/>
            <person name="Saif S."/>
            <person name="Shea T."/>
            <person name="Shenoy N."/>
            <person name="Sisk P."/>
            <person name="Stolte C."/>
            <person name="Sykes S."/>
            <person name="White J."/>
            <person name="Yandava C."/>
            <person name="Burger G."/>
            <person name="Gray M.W."/>
            <person name="Holland P.W.H."/>
            <person name="King N."/>
            <person name="Lang F.B.F."/>
            <person name="Roger A.J."/>
            <person name="Ruiz-Trillo I."/>
            <person name="Haas B."/>
            <person name="Nusbaum C."/>
            <person name="Birren B."/>
        </authorList>
    </citation>
    <scope>NUCLEOTIDE SEQUENCE [LARGE SCALE GENOMIC DNA]</scope>
    <source>
        <strain evidence="1 2">JP610</strain>
    </source>
</reference>
<accession>A0A0L0F8E4</accession>
<dbReference type="AlphaFoldDB" id="A0A0L0F8E4"/>